<evidence type="ECO:0000256" key="11">
    <source>
        <dbReference type="ARBA" id="ARBA00044884"/>
    </source>
</evidence>
<feature type="transmembrane region" description="Helical" evidence="25">
    <location>
        <begin position="256"/>
        <end position="276"/>
    </location>
</feature>
<evidence type="ECO:0000256" key="8">
    <source>
        <dbReference type="ARBA" id="ARBA00044876"/>
    </source>
</evidence>
<feature type="transmembrane region" description="Helical" evidence="25">
    <location>
        <begin position="74"/>
        <end position="94"/>
    </location>
</feature>
<comment type="catalytic activity">
    <reaction evidence="12">
        <text>L-lysyl-L-alpha-amino acid(out) = L-lysyl-L-alpha-amino acid(in)</text>
        <dbReference type="Rhea" id="RHEA:79387"/>
        <dbReference type="ChEBI" id="CHEBI:229965"/>
    </reaction>
</comment>
<comment type="catalytic activity">
    <reaction evidence="19">
        <text>L-alanyl-L-lysine(out) = L-alanyl-L-lysine(in)</text>
        <dbReference type="Rhea" id="RHEA:79415"/>
        <dbReference type="ChEBI" id="CHEBI:192470"/>
    </reaction>
</comment>
<sequence>MFKKNLTFLPTFMWFLPLSFFTYQFILRLWPGLMMQQIMTQFSIDASHFGFLAALYYYGYSGMQIPVAVMLERFNVRGIVLIFALVCGLSTLIFSYTSNWYLACLSRFLVGAGSAVGFLSVSKVISQWFPKPKYAKMVGFSFSIGLLGAIYGGKPVSLLIASFPWQKVAFTLAAIAILLGLASYCFLRSPHQEKTTTTEPAQYFKFSYFKTLLSSPRILLLALANLLMVGSLEGFADVWGVSYLTTAFALDKGSAAQLISFIFVGMLFGGPLLAFLSKHWGNYTVIALCGLTMALLFKLLLSISTYNWYGLALLFFMLGLMCCYQVIVFAAGADLVDAKLLGVTIAFLNCINMLGGSFFHTFIGRIMDVSWNGALNDEGLHLYSLASYHNSLMLIPTCALVGSCLISMIGFRLRHHRISTSLF</sequence>
<reference evidence="28" key="1">
    <citation type="submission" date="2016-07" db="EMBL/GenBank/DDBJ databases">
        <authorList>
            <person name="Florea S."/>
            <person name="Webb J.S."/>
            <person name="Jaromczyk J."/>
            <person name="Schardl C.L."/>
        </authorList>
    </citation>
    <scope>NUCLEOTIDE SEQUENCE [LARGE SCALE GENOMIC DNA]</scope>
    <source>
        <strain evidence="28">CDC-D5610</strain>
    </source>
</reference>
<feature type="transmembrane region" description="Helical" evidence="25">
    <location>
        <begin position="392"/>
        <end position="413"/>
    </location>
</feature>
<feature type="transmembrane region" description="Helical" evidence="25">
    <location>
        <begin position="309"/>
        <end position="333"/>
    </location>
</feature>
<dbReference type="AlphaFoldDB" id="A0A222P1D1"/>
<comment type="function">
    <text evidence="23">Lysosomal dipeptide uniporter that selectively exports lysine, arginine or histidine-containing dipeptides with a net positive charge from the lysosome lumen into the cytosol. Could play a role in a specific type of protein O-glycosylation indirectly regulating macrophages migration and tissue invasion. Also essential for liver homeostasis.</text>
</comment>
<organism evidence="27 28">
    <name type="scientific">Legionella clemsonensis</name>
    <dbReference type="NCBI Taxonomy" id="1867846"/>
    <lineage>
        <taxon>Bacteria</taxon>
        <taxon>Pseudomonadati</taxon>
        <taxon>Pseudomonadota</taxon>
        <taxon>Gammaproteobacteria</taxon>
        <taxon>Legionellales</taxon>
        <taxon>Legionellaceae</taxon>
        <taxon>Legionella</taxon>
    </lineage>
</organism>
<evidence type="ECO:0000256" key="19">
    <source>
        <dbReference type="ARBA" id="ARBA00044919"/>
    </source>
</evidence>
<evidence type="ECO:0000256" key="4">
    <source>
        <dbReference type="ARBA" id="ARBA00022692"/>
    </source>
</evidence>
<keyword evidence="5 25" id="KW-1133">Transmembrane helix</keyword>
<dbReference type="InterPro" id="IPR052187">
    <property type="entry name" value="MFSD1"/>
</dbReference>
<name>A0A222P1D1_9GAMM</name>
<proteinExistence type="inferred from homology"/>
<feature type="transmembrane region" description="Helical" evidence="25">
    <location>
        <begin position="7"/>
        <end position="26"/>
    </location>
</feature>
<comment type="catalytic activity">
    <reaction evidence="10">
        <text>L-alpha-aminoacyl-L-arginine(out) = L-alpha-aminoacyl-L-arginine(in)</text>
        <dbReference type="Rhea" id="RHEA:79367"/>
        <dbReference type="ChEBI" id="CHEBI:229968"/>
    </reaction>
</comment>
<keyword evidence="28" id="KW-1185">Reference proteome</keyword>
<dbReference type="InterPro" id="IPR011701">
    <property type="entry name" value="MFS"/>
</dbReference>
<evidence type="ECO:0000256" key="24">
    <source>
        <dbReference type="ARBA" id="ARBA00046376"/>
    </source>
</evidence>
<protein>
    <recommendedName>
        <fullName evidence="21">Lysosomal dipeptide transporter MFSD1</fullName>
    </recommendedName>
    <alternativeName>
        <fullName evidence="22">Major facilitator superfamily domain-containing protein 1</fullName>
    </alternativeName>
</protein>
<evidence type="ECO:0000256" key="5">
    <source>
        <dbReference type="ARBA" id="ARBA00022989"/>
    </source>
</evidence>
<evidence type="ECO:0000256" key="1">
    <source>
        <dbReference type="ARBA" id="ARBA00004155"/>
    </source>
</evidence>
<dbReference type="OrthoDB" id="5291895at2"/>
<evidence type="ECO:0000256" key="10">
    <source>
        <dbReference type="ARBA" id="ARBA00044881"/>
    </source>
</evidence>
<evidence type="ECO:0000256" key="18">
    <source>
        <dbReference type="ARBA" id="ARBA00044912"/>
    </source>
</evidence>
<feature type="domain" description="Major facilitator superfamily (MFS) profile" evidence="26">
    <location>
        <begin position="12"/>
        <end position="414"/>
    </location>
</feature>
<comment type="catalytic activity">
    <reaction evidence="15">
        <text>L-arginyl-L-alpha-amino acid(out) = L-arginyl-L-alpha-amino acid(in)</text>
        <dbReference type="Rhea" id="RHEA:79371"/>
        <dbReference type="ChEBI" id="CHEBI:84315"/>
    </reaction>
</comment>
<feature type="transmembrane region" description="Helical" evidence="25">
    <location>
        <begin position="38"/>
        <end position="58"/>
    </location>
</feature>
<comment type="similarity">
    <text evidence="2">Belongs to the major facilitator superfamily.</text>
</comment>
<dbReference type="InterPro" id="IPR036259">
    <property type="entry name" value="MFS_trans_sf"/>
</dbReference>
<keyword evidence="7" id="KW-0458">Lysosome</keyword>
<dbReference type="PANTHER" id="PTHR23512:SF3">
    <property type="entry name" value="MAJOR FACILITATOR SUPERFAMILY DOMAIN-CONTAINING PROTEIN 1"/>
    <property type="match status" value="1"/>
</dbReference>
<evidence type="ECO:0000313" key="27">
    <source>
        <dbReference type="EMBL" id="ASQ45639.1"/>
    </source>
</evidence>
<evidence type="ECO:0000256" key="3">
    <source>
        <dbReference type="ARBA" id="ARBA00022448"/>
    </source>
</evidence>
<comment type="subunit">
    <text evidence="24">Homodimer. Interacts with lysosomal protein GLMP (via lumenal domain); the interaction starts while both proteins are still in the endoplasmic reticulum and is required for stabilization of MFSD1 in lysosomes but has no direct effect on its targeting to lysosomes or transporter activity.</text>
</comment>
<comment type="catalytic activity">
    <reaction evidence="11">
        <text>L-alpha-aminoacyl-L-histidine(out) = L-alpha-aminoacyl-L-histidine(in)</text>
        <dbReference type="Rhea" id="RHEA:79375"/>
        <dbReference type="ChEBI" id="CHEBI:229967"/>
    </reaction>
</comment>
<evidence type="ECO:0000256" key="17">
    <source>
        <dbReference type="ARBA" id="ARBA00044903"/>
    </source>
</evidence>
<evidence type="ECO:0000256" key="7">
    <source>
        <dbReference type="ARBA" id="ARBA00023228"/>
    </source>
</evidence>
<evidence type="ECO:0000256" key="13">
    <source>
        <dbReference type="ARBA" id="ARBA00044893"/>
    </source>
</evidence>
<evidence type="ECO:0000256" key="23">
    <source>
        <dbReference type="ARBA" id="ARBA00045709"/>
    </source>
</evidence>
<comment type="catalytic activity">
    <reaction evidence="9">
        <text>L-histidyl-glycine(out) = L-histidyl-glycine(in)</text>
        <dbReference type="Rhea" id="RHEA:79395"/>
        <dbReference type="ChEBI" id="CHEBI:229957"/>
    </reaction>
</comment>
<comment type="catalytic activity">
    <reaction evidence="18">
        <text>L-histidyl-L-alpha-amino acid(out) = L-histidyl-L-alpha-amino acid(in)</text>
        <dbReference type="Rhea" id="RHEA:79379"/>
        <dbReference type="ChEBI" id="CHEBI:229964"/>
    </reaction>
</comment>
<dbReference type="EMBL" id="CP016397">
    <property type="protein sequence ID" value="ASQ45639.1"/>
    <property type="molecule type" value="Genomic_DNA"/>
</dbReference>
<evidence type="ECO:0000256" key="25">
    <source>
        <dbReference type="SAM" id="Phobius"/>
    </source>
</evidence>
<evidence type="ECO:0000256" key="22">
    <source>
        <dbReference type="ARBA" id="ARBA00045018"/>
    </source>
</evidence>
<feature type="transmembrane region" description="Helical" evidence="25">
    <location>
        <begin position="100"/>
        <end position="122"/>
    </location>
</feature>
<evidence type="ECO:0000256" key="16">
    <source>
        <dbReference type="ARBA" id="ARBA00044900"/>
    </source>
</evidence>
<evidence type="ECO:0000256" key="15">
    <source>
        <dbReference type="ARBA" id="ARBA00044899"/>
    </source>
</evidence>
<feature type="transmembrane region" description="Helical" evidence="25">
    <location>
        <begin position="134"/>
        <end position="153"/>
    </location>
</feature>
<evidence type="ECO:0000256" key="21">
    <source>
        <dbReference type="ARBA" id="ARBA00044985"/>
    </source>
</evidence>
<comment type="catalytic activity">
    <reaction evidence="16">
        <text>L-lysyl-L-lysine(out) = L-lysyl-L-lysine(in)</text>
        <dbReference type="Rhea" id="RHEA:79403"/>
        <dbReference type="ChEBI" id="CHEBI:229956"/>
    </reaction>
</comment>
<evidence type="ECO:0000256" key="2">
    <source>
        <dbReference type="ARBA" id="ARBA00008335"/>
    </source>
</evidence>
<keyword evidence="3" id="KW-0813">Transport</keyword>
<dbReference type="GO" id="GO:0022857">
    <property type="term" value="F:transmembrane transporter activity"/>
    <property type="evidence" value="ECO:0007669"/>
    <property type="project" value="InterPro"/>
</dbReference>
<gene>
    <name evidence="27" type="primary">sauU_2</name>
    <name evidence="27" type="ORF">clem_05415</name>
</gene>
<dbReference type="PROSITE" id="PS50850">
    <property type="entry name" value="MFS"/>
    <property type="match status" value="1"/>
</dbReference>
<dbReference type="InterPro" id="IPR020846">
    <property type="entry name" value="MFS_dom"/>
</dbReference>
<comment type="subcellular location">
    <subcellularLocation>
        <location evidence="1">Lysosome membrane</location>
        <topology evidence="1">Multi-pass membrane protein</topology>
    </subcellularLocation>
</comment>
<comment type="catalytic activity">
    <reaction evidence="13">
        <text>L-alpha-aminoacyl-L-lysine(out) = L-alpha-aminoacyl-L-lysine(in)</text>
        <dbReference type="Rhea" id="RHEA:79383"/>
        <dbReference type="ChEBI" id="CHEBI:229966"/>
    </reaction>
</comment>
<evidence type="ECO:0000256" key="12">
    <source>
        <dbReference type="ARBA" id="ARBA00044891"/>
    </source>
</evidence>
<dbReference type="SUPFAM" id="SSF103473">
    <property type="entry name" value="MFS general substrate transporter"/>
    <property type="match status" value="1"/>
</dbReference>
<evidence type="ECO:0000256" key="14">
    <source>
        <dbReference type="ARBA" id="ARBA00044898"/>
    </source>
</evidence>
<dbReference type="KEGG" id="lcd:clem_05415"/>
<keyword evidence="6 25" id="KW-0472">Membrane</keyword>
<comment type="catalytic activity">
    <reaction evidence="14">
        <text>L-aspartyl-L-lysine(out) = L-aspartyl-L-lysine(in)</text>
        <dbReference type="Rhea" id="RHEA:79411"/>
        <dbReference type="ChEBI" id="CHEBI:229953"/>
    </reaction>
</comment>
<dbReference type="Proteomes" id="UP000201728">
    <property type="component" value="Chromosome"/>
</dbReference>
<feature type="transmembrane region" description="Helical" evidence="25">
    <location>
        <begin position="218"/>
        <end position="236"/>
    </location>
</feature>
<evidence type="ECO:0000256" key="20">
    <source>
        <dbReference type="ARBA" id="ARBA00044924"/>
    </source>
</evidence>
<feature type="transmembrane region" description="Helical" evidence="25">
    <location>
        <begin position="340"/>
        <end position="363"/>
    </location>
</feature>
<evidence type="ECO:0000313" key="28">
    <source>
        <dbReference type="Proteomes" id="UP000201728"/>
    </source>
</evidence>
<dbReference type="PANTHER" id="PTHR23512">
    <property type="entry name" value="MAJOR FACILITATOR SUPERFAMILY DOMAIN-CONTAINING PROTEIN 1"/>
    <property type="match status" value="1"/>
</dbReference>
<accession>A0A222P1D1</accession>
<dbReference type="Pfam" id="PF07690">
    <property type="entry name" value="MFS_1"/>
    <property type="match status" value="1"/>
</dbReference>
<comment type="catalytic activity">
    <reaction evidence="8">
        <text>L-lysyl-L-alanine(out) = L-lysyl-L-alanine(in)</text>
        <dbReference type="Rhea" id="RHEA:79399"/>
        <dbReference type="ChEBI" id="CHEBI:229954"/>
    </reaction>
</comment>
<evidence type="ECO:0000256" key="6">
    <source>
        <dbReference type="ARBA" id="ARBA00023136"/>
    </source>
</evidence>
<dbReference type="GO" id="GO:0005765">
    <property type="term" value="C:lysosomal membrane"/>
    <property type="evidence" value="ECO:0007669"/>
    <property type="project" value="UniProtKB-SubCell"/>
</dbReference>
<keyword evidence="4 25" id="KW-0812">Transmembrane</keyword>
<evidence type="ECO:0000259" key="26">
    <source>
        <dbReference type="PROSITE" id="PS50850"/>
    </source>
</evidence>
<evidence type="ECO:0000256" key="9">
    <source>
        <dbReference type="ARBA" id="ARBA00044878"/>
    </source>
</evidence>
<comment type="catalytic activity">
    <reaction evidence="17">
        <text>L-arginyl-glycine(out) = L-arginyl-glycine(in)</text>
        <dbReference type="Rhea" id="RHEA:79391"/>
        <dbReference type="ChEBI" id="CHEBI:229955"/>
    </reaction>
</comment>
<dbReference type="RefSeq" id="WP_094090678.1">
    <property type="nucleotide sequence ID" value="NZ_CP016397.1"/>
</dbReference>
<dbReference type="Gene3D" id="1.20.1250.20">
    <property type="entry name" value="MFS general substrate transporter like domains"/>
    <property type="match status" value="2"/>
</dbReference>
<feature type="transmembrane region" description="Helical" evidence="25">
    <location>
        <begin position="165"/>
        <end position="187"/>
    </location>
</feature>
<comment type="catalytic activity">
    <reaction evidence="20">
        <text>L-lysyl-glycine(out) = L-lysyl-glycine(in)</text>
        <dbReference type="Rhea" id="RHEA:79407"/>
        <dbReference type="ChEBI" id="CHEBI:191202"/>
    </reaction>
</comment>
<feature type="transmembrane region" description="Helical" evidence="25">
    <location>
        <begin position="283"/>
        <end position="303"/>
    </location>
</feature>